<comment type="similarity">
    <text evidence="1">Belongs to the paxM FAD-dependent monooxygenase family.</text>
</comment>
<evidence type="ECO:0000313" key="6">
    <source>
        <dbReference type="EMBL" id="OAF99160.1"/>
    </source>
</evidence>
<dbReference type="STRING" id="1460663.A0A177BW35"/>
<dbReference type="InterPro" id="IPR050562">
    <property type="entry name" value="FAD_mOase_fung"/>
</dbReference>
<evidence type="ECO:0000256" key="1">
    <source>
        <dbReference type="ARBA" id="ARBA00007992"/>
    </source>
</evidence>
<keyword evidence="4" id="KW-0560">Oxidoreductase</keyword>
<dbReference type="InParanoid" id="A0A177BW35"/>
<dbReference type="InterPro" id="IPR036188">
    <property type="entry name" value="FAD/NAD-bd_sf"/>
</dbReference>
<dbReference type="InterPro" id="IPR002938">
    <property type="entry name" value="FAD-bd"/>
</dbReference>
<accession>A0A177BW35</accession>
<protein>
    <submittedName>
        <fullName evidence="6">FAD/NAD(P)-binding domain-containing protein</fullName>
    </submittedName>
</protein>
<dbReference type="Pfam" id="PF01494">
    <property type="entry name" value="FAD_binding_3"/>
    <property type="match status" value="1"/>
</dbReference>
<evidence type="ECO:0000256" key="4">
    <source>
        <dbReference type="ARBA" id="ARBA00023002"/>
    </source>
</evidence>
<dbReference type="RefSeq" id="XP_018029526.1">
    <property type="nucleotide sequence ID" value="XM_018175873.1"/>
</dbReference>
<evidence type="ECO:0000313" key="7">
    <source>
        <dbReference type="Proteomes" id="UP000077069"/>
    </source>
</evidence>
<dbReference type="GO" id="GO:0004497">
    <property type="term" value="F:monooxygenase activity"/>
    <property type="evidence" value="ECO:0007669"/>
    <property type="project" value="InterPro"/>
</dbReference>
<dbReference type="OrthoDB" id="2431938at2759"/>
<name>A0A177BW35_9PLEO</name>
<dbReference type="PANTHER" id="PTHR47356">
    <property type="entry name" value="FAD-DEPENDENT MONOOXYGENASE ASQG-RELATED"/>
    <property type="match status" value="1"/>
</dbReference>
<gene>
    <name evidence="6" type="ORF">CC84DRAFT_1130853</name>
</gene>
<reference evidence="6 7" key="1">
    <citation type="submission" date="2016-05" db="EMBL/GenBank/DDBJ databases">
        <title>Comparative analysis of secretome profiles of manganese(II)-oxidizing ascomycete fungi.</title>
        <authorList>
            <consortium name="DOE Joint Genome Institute"/>
            <person name="Zeiner C.A."/>
            <person name="Purvine S.O."/>
            <person name="Zink E.M."/>
            <person name="Wu S."/>
            <person name="Pasa-Tolic L."/>
            <person name="Chaput D.L."/>
            <person name="Haridas S."/>
            <person name="Grigoriev I.V."/>
            <person name="Santelli C.M."/>
            <person name="Hansel C.M."/>
        </authorList>
    </citation>
    <scope>NUCLEOTIDE SEQUENCE [LARGE SCALE GENOMIC DNA]</scope>
    <source>
        <strain evidence="6 7">AP3s5-JAC2a</strain>
    </source>
</reference>
<dbReference type="AlphaFoldDB" id="A0A177BW35"/>
<dbReference type="GeneID" id="28759359"/>
<sequence>MAEVSTSPAKPFKVIVVGGGIAGLAMSHALQLAKIDHVVLEAYGEVCSHVGASIGLWPNGIRVLDQMGAWKQISEHCSPMNHSYNRLPDGRAVSVSRMADMIIERNGYDFVVLEREHVVKGLWDNIPDQSLIKVNQRVNKIDEDANGVTVHTTDGEKYEGDIVVACDGVNSFVRDHMWDMANRFSPGLIPAAEKTSLATTYCCLIGFAPEMAGIGLGDCQTVHNQGFSFLIITQPGRTFFFVFIKLPEVVRWPNRLKFTAEDAEREAAKLAALPVTESLLFGEIWKKKIRGQLIPLEEVVFDHWHHGRTVLLGDSVHKLTINLAFGGNSALESTAAFVNVLNRELKALPAGEKMSQETLSEAFEEYQGLRKPRMKKVLNLAYQLTRLQAWDGWFMKFVQSWVIPWVGDGQVVDHFSELVRAGHRLDFVPVPPHKEGYVPFNDELKDKDGPLYETHKAPSDFGSVIRRLVLPWIAVSSALVAGAAYSLSG</sequence>
<dbReference type="GO" id="GO:0071949">
    <property type="term" value="F:FAD binding"/>
    <property type="evidence" value="ECO:0007669"/>
    <property type="project" value="InterPro"/>
</dbReference>
<evidence type="ECO:0000256" key="2">
    <source>
        <dbReference type="ARBA" id="ARBA00022630"/>
    </source>
</evidence>
<dbReference type="EMBL" id="KV441562">
    <property type="protein sequence ID" value="OAF99160.1"/>
    <property type="molecule type" value="Genomic_DNA"/>
</dbReference>
<dbReference type="PANTHER" id="PTHR47356:SF2">
    <property type="entry name" value="FAD-BINDING DOMAIN-CONTAINING PROTEIN-RELATED"/>
    <property type="match status" value="1"/>
</dbReference>
<evidence type="ECO:0000259" key="5">
    <source>
        <dbReference type="Pfam" id="PF01494"/>
    </source>
</evidence>
<dbReference type="SUPFAM" id="SSF51905">
    <property type="entry name" value="FAD/NAD(P)-binding domain"/>
    <property type="match status" value="1"/>
</dbReference>
<keyword evidence="7" id="KW-1185">Reference proteome</keyword>
<keyword evidence="3" id="KW-0274">FAD</keyword>
<proteinExistence type="inferred from homology"/>
<dbReference type="PRINTS" id="PR00420">
    <property type="entry name" value="RNGMNOXGNASE"/>
</dbReference>
<feature type="domain" description="FAD-binding" evidence="5">
    <location>
        <begin position="13"/>
        <end position="176"/>
    </location>
</feature>
<dbReference type="Gene3D" id="3.50.50.60">
    <property type="entry name" value="FAD/NAD(P)-binding domain"/>
    <property type="match status" value="1"/>
</dbReference>
<organism evidence="6 7">
    <name type="scientific">Paraphaeosphaeria sporulosa</name>
    <dbReference type="NCBI Taxonomy" id="1460663"/>
    <lineage>
        <taxon>Eukaryota</taxon>
        <taxon>Fungi</taxon>
        <taxon>Dikarya</taxon>
        <taxon>Ascomycota</taxon>
        <taxon>Pezizomycotina</taxon>
        <taxon>Dothideomycetes</taxon>
        <taxon>Pleosporomycetidae</taxon>
        <taxon>Pleosporales</taxon>
        <taxon>Massarineae</taxon>
        <taxon>Didymosphaeriaceae</taxon>
        <taxon>Paraphaeosphaeria</taxon>
    </lineage>
</organism>
<dbReference type="Proteomes" id="UP000077069">
    <property type="component" value="Unassembled WGS sequence"/>
</dbReference>
<evidence type="ECO:0000256" key="3">
    <source>
        <dbReference type="ARBA" id="ARBA00022827"/>
    </source>
</evidence>
<keyword evidence="2" id="KW-0285">Flavoprotein</keyword>